<sequence length="178" mass="19662">MVASLTITFDENKYQLILQEKQSKRTCKRPASCRSVVSLGNSQKTGLTSTPQTIIFGSLGPFPLPVGESTSAKRQKTAPERVTAPTPKAVIKKPEALGNPAKPQPAKNQVCPKTWSPRPSPKQRRSQTSARPAYLAPLKENRVYPPTYMKEEKPTLHQIGKTTQHEPACSYKHKSDQA</sequence>
<protein>
    <submittedName>
        <fullName evidence="1">Uncharacterized protein</fullName>
    </submittedName>
</protein>
<dbReference type="EMBL" id="CM056815">
    <property type="protein sequence ID" value="KAJ8630244.1"/>
    <property type="molecule type" value="Genomic_DNA"/>
</dbReference>
<proteinExistence type="predicted"/>
<name>A0ACC2L9W0_PERAE</name>
<accession>A0ACC2L9W0</accession>
<reference evidence="1 2" key="1">
    <citation type="journal article" date="2022" name="Hortic Res">
        <title>A haplotype resolved chromosomal level avocado genome allows analysis of novel avocado genes.</title>
        <authorList>
            <person name="Nath O."/>
            <person name="Fletcher S.J."/>
            <person name="Hayward A."/>
            <person name="Shaw L.M."/>
            <person name="Masouleh A.K."/>
            <person name="Furtado A."/>
            <person name="Henry R.J."/>
            <person name="Mitter N."/>
        </authorList>
    </citation>
    <scope>NUCLEOTIDE SEQUENCE [LARGE SCALE GENOMIC DNA]</scope>
    <source>
        <strain evidence="2">cv. Hass</strain>
    </source>
</reference>
<evidence type="ECO:0000313" key="2">
    <source>
        <dbReference type="Proteomes" id="UP001234297"/>
    </source>
</evidence>
<gene>
    <name evidence="1" type="ORF">MRB53_023567</name>
</gene>
<comment type="caution">
    <text evidence="1">The sequence shown here is derived from an EMBL/GenBank/DDBJ whole genome shotgun (WGS) entry which is preliminary data.</text>
</comment>
<evidence type="ECO:0000313" key="1">
    <source>
        <dbReference type="EMBL" id="KAJ8630244.1"/>
    </source>
</evidence>
<keyword evidence="2" id="KW-1185">Reference proteome</keyword>
<dbReference type="Proteomes" id="UP001234297">
    <property type="component" value="Chromosome 7"/>
</dbReference>
<organism evidence="1 2">
    <name type="scientific">Persea americana</name>
    <name type="common">Avocado</name>
    <dbReference type="NCBI Taxonomy" id="3435"/>
    <lineage>
        <taxon>Eukaryota</taxon>
        <taxon>Viridiplantae</taxon>
        <taxon>Streptophyta</taxon>
        <taxon>Embryophyta</taxon>
        <taxon>Tracheophyta</taxon>
        <taxon>Spermatophyta</taxon>
        <taxon>Magnoliopsida</taxon>
        <taxon>Magnoliidae</taxon>
        <taxon>Laurales</taxon>
        <taxon>Lauraceae</taxon>
        <taxon>Persea</taxon>
    </lineage>
</organism>